<accession>A0ABT4ULT5</accession>
<evidence type="ECO:0000313" key="3">
    <source>
        <dbReference type="Proteomes" id="UP001210231"/>
    </source>
</evidence>
<organism evidence="2 3">
    <name type="scientific">Polluticaenibacter yanchengensis</name>
    <dbReference type="NCBI Taxonomy" id="3014562"/>
    <lineage>
        <taxon>Bacteria</taxon>
        <taxon>Pseudomonadati</taxon>
        <taxon>Bacteroidota</taxon>
        <taxon>Chitinophagia</taxon>
        <taxon>Chitinophagales</taxon>
        <taxon>Chitinophagaceae</taxon>
        <taxon>Polluticaenibacter</taxon>
    </lineage>
</organism>
<keyword evidence="1" id="KW-0732">Signal</keyword>
<protein>
    <submittedName>
        <fullName evidence="2">Uncharacterized protein</fullName>
    </submittedName>
</protein>
<comment type="caution">
    <text evidence="2">The sequence shown here is derived from an EMBL/GenBank/DDBJ whole genome shotgun (WGS) entry which is preliminary data.</text>
</comment>
<evidence type="ECO:0000256" key="1">
    <source>
        <dbReference type="SAM" id="SignalP"/>
    </source>
</evidence>
<evidence type="ECO:0000313" key="2">
    <source>
        <dbReference type="EMBL" id="MDA3615806.1"/>
    </source>
</evidence>
<dbReference type="EMBL" id="JAQGEF010000017">
    <property type="protein sequence ID" value="MDA3615806.1"/>
    <property type="molecule type" value="Genomic_DNA"/>
</dbReference>
<gene>
    <name evidence="2" type="ORF">O3P16_13385</name>
</gene>
<name>A0ABT4ULT5_9BACT</name>
<sequence>MLLKTTCLISIFFCLNLTSNAQCEKLFTKVDTKAVFKSGKSWIHFIREQIVPVFEHVTIDELADVSNLEMDLIIDTSGHVVHVKFPGNVVRITKYLKIVESRIMQNTYWEPAIRKGKKYAIKVARCYQSANKLTLLKKLTFGDILLIGFCMLLGGFTSKAKCDTVDTKVDKPAKFVGGTAAFRRFIEMTFLSVEDMTDDELTFLSTIEVGLL</sequence>
<keyword evidence="3" id="KW-1185">Reference proteome</keyword>
<reference evidence="2 3" key="1">
    <citation type="submission" date="2022-12" db="EMBL/GenBank/DDBJ databases">
        <title>Chitinophagaceae gen. sp. nov., a new member of the family Chitinophagaceae, isolated from soil in a chemical factory.</title>
        <authorList>
            <person name="Ke Z."/>
        </authorList>
    </citation>
    <scope>NUCLEOTIDE SEQUENCE [LARGE SCALE GENOMIC DNA]</scope>
    <source>
        <strain evidence="2 3">LY-5</strain>
    </source>
</reference>
<feature type="chain" id="PRO_5046114796" evidence="1">
    <location>
        <begin position="22"/>
        <end position="212"/>
    </location>
</feature>
<feature type="signal peptide" evidence="1">
    <location>
        <begin position="1"/>
        <end position="21"/>
    </location>
</feature>
<dbReference type="RefSeq" id="WP_407032134.1">
    <property type="nucleotide sequence ID" value="NZ_JAQGEF010000017.1"/>
</dbReference>
<proteinExistence type="predicted"/>
<dbReference type="Proteomes" id="UP001210231">
    <property type="component" value="Unassembled WGS sequence"/>
</dbReference>